<evidence type="ECO:0000313" key="3">
    <source>
        <dbReference type="Proteomes" id="UP000324194"/>
    </source>
</evidence>
<keyword evidence="1" id="KW-0812">Transmembrane</keyword>
<dbReference type="OrthoDB" id="5653660at2"/>
<keyword evidence="1" id="KW-0472">Membrane</keyword>
<dbReference type="RefSeq" id="WP_148340155.1">
    <property type="nucleotide sequence ID" value="NZ_LR699119.1"/>
</dbReference>
<evidence type="ECO:0000256" key="1">
    <source>
        <dbReference type="SAM" id="Phobius"/>
    </source>
</evidence>
<dbReference type="AlphaFoldDB" id="A0A5E4PKL6"/>
<accession>A0A5E4PKL6</accession>
<keyword evidence="1" id="KW-1133">Transmembrane helix</keyword>
<evidence type="ECO:0000313" key="2">
    <source>
        <dbReference type="EMBL" id="VVC76873.1"/>
    </source>
</evidence>
<gene>
    <name evidence="2" type="ORF">AQUSIP_22000</name>
</gene>
<dbReference type="EMBL" id="LR699119">
    <property type="protein sequence ID" value="VVC76873.1"/>
    <property type="molecule type" value="Genomic_DNA"/>
</dbReference>
<name>A0A5E4PKL6_9COXI</name>
<dbReference type="KEGG" id="asip:AQUSIP_22000"/>
<dbReference type="Proteomes" id="UP000324194">
    <property type="component" value="Chromosome 1"/>
</dbReference>
<organism evidence="2 3">
    <name type="scientific">Aquicella siphonis</name>
    <dbReference type="NCBI Taxonomy" id="254247"/>
    <lineage>
        <taxon>Bacteria</taxon>
        <taxon>Pseudomonadati</taxon>
        <taxon>Pseudomonadota</taxon>
        <taxon>Gammaproteobacteria</taxon>
        <taxon>Legionellales</taxon>
        <taxon>Coxiellaceae</taxon>
        <taxon>Aquicella</taxon>
    </lineage>
</organism>
<reference evidence="2 3" key="1">
    <citation type="submission" date="2019-08" db="EMBL/GenBank/DDBJ databases">
        <authorList>
            <person name="Guy L."/>
        </authorList>
    </citation>
    <scope>NUCLEOTIDE SEQUENCE [LARGE SCALE GENOMIC DNA]</scope>
    <source>
        <strain evidence="2 3">SGT-108</strain>
    </source>
</reference>
<sequence>MQRLVNQIVPFILAGVAIVAFAFGIMLLAYLFLFGALVGFILFLIAWIRSRFFAPKTVSRPRKTSGRIIDSDDWKEL</sequence>
<protein>
    <submittedName>
        <fullName evidence="2">Uncharacterized protein</fullName>
    </submittedName>
</protein>
<feature type="transmembrane region" description="Helical" evidence="1">
    <location>
        <begin position="12"/>
        <end position="45"/>
    </location>
</feature>
<keyword evidence="3" id="KW-1185">Reference proteome</keyword>
<proteinExistence type="predicted"/>